<dbReference type="SUPFAM" id="SSF103473">
    <property type="entry name" value="MFS general substrate transporter"/>
    <property type="match status" value="1"/>
</dbReference>
<feature type="compositionally biased region" description="Polar residues" evidence="6">
    <location>
        <begin position="28"/>
        <end position="45"/>
    </location>
</feature>
<feature type="transmembrane region" description="Helical" evidence="7">
    <location>
        <begin position="232"/>
        <end position="252"/>
    </location>
</feature>
<dbReference type="EMBL" id="JAWWNJ010000003">
    <property type="protein sequence ID" value="KAK7060032.1"/>
    <property type="molecule type" value="Genomic_DNA"/>
</dbReference>
<sequence>MESEKREARFVEDTKHDDHESGGGAIQKTYTNTTDTEKGSTSYAASTTGLDHRLETKRAERRLLLKLDVIILPLAALLYLSAYLDRGNLGNARLQGLQATVLRGSDTNYSLALSCFYITYIILSIPGTLLAKAILPSTSISLGALIWSIAATCQAGAFSPAALYVCRLFVGVGEAMFGQAMALYFTYWYLPHELSKRIGLFISAGALAGAFGGLISYGVARIQHSPIIQWRILFLIEGLPSFLLAVVVFLFLPSRPQTSRYLTEEERTLALTRLNRKNLGEGHTGVDWKGVKRALVDWKTYVVAVIYSCMNLGLGSVTGFLPTIVKGLGYSNADAQLFTVPPYVVALVFMLLIASYSDHYQTRGIPVISVFCISIVGWAILLSVTPIHPTHAQLHARYFGCICVVTAGYSNIPLIMSWQSGNTGSQSQRATSLGMLNSIGQCLSVLAAFLFPTPEGPRFIKGCSLNLAFSALGLLLTLGMTGWYRWENRRRDRVEGGKPPGDVVLNVVEEFDLAKGFRYTP</sequence>
<dbReference type="InterPro" id="IPR011701">
    <property type="entry name" value="MFS"/>
</dbReference>
<dbReference type="InterPro" id="IPR036259">
    <property type="entry name" value="MFS_trans_sf"/>
</dbReference>
<dbReference type="Pfam" id="PF07690">
    <property type="entry name" value="MFS_1"/>
    <property type="match status" value="1"/>
</dbReference>
<feature type="compositionally biased region" description="Basic and acidic residues" evidence="6">
    <location>
        <begin position="1"/>
        <end position="21"/>
    </location>
</feature>
<evidence type="ECO:0000256" key="4">
    <source>
        <dbReference type="ARBA" id="ARBA00022989"/>
    </source>
</evidence>
<feature type="transmembrane region" description="Helical" evidence="7">
    <location>
        <begin position="337"/>
        <end position="357"/>
    </location>
</feature>
<feature type="transmembrane region" description="Helical" evidence="7">
    <location>
        <begin position="364"/>
        <end position="384"/>
    </location>
</feature>
<organism evidence="9 10">
    <name type="scientific">Favolaschia claudopus</name>
    <dbReference type="NCBI Taxonomy" id="2862362"/>
    <lineage>
        <taxon>Eukaryota</taxon>
        <taxon>Fungi</taxon>
        <taxon>Dikarya</taxon>
        <taxon>Basidiomycota</taxon>
        <taxon>Agaricomycotina</taxon>
        <taxon>Agaricomycetes</taxon>
        <taxon>Agaricomycetidae</taxon>
        <taxon>Agaricales</taxon>
        <taxon>Marasmiineae</taxon>
        <taxon>Mycenaceae</taxon>
        <taxon>Favolaschia</taxon>
    </lineage>
</organism>
<feature type="domain" description="Major facilitator superfamily (MFS) profile" evidence="8">
    <location>
        <begin position="71"/>
        <end position="491"/>
    </location>
</feature>
<evidence type="ECO:0000256" key="5">
    <source>
        <dbReference type="ARBA" id="ARBA00023136"/>
    </source>
</evidence>
<feature type="transmembrane region" description="Helical" evidence="7">
    <location>
        <begin position="396"/>
        <end position="418"/>
    </location>
</feature>
<feature type="transmembrane region" description="Helical" evidence="7">
    <location>
        <begin position="168"/>
        <end position="190"/>
    </location>
</feature>
<evidence type="ECO:0000256" key="3">
    <source>
        <dbReference type="ARBA" id="ARBA00022692"/>
    </source>
</evidence>
<keyword evidence="4 7" id="KW-1133">Transmembrane helix</keyword>
<dbReference type="PANTHER" id="PTHR43791">
    <property type="entry name" value="PERMEASE-RELATED"/>
    <property type="match status" value="1"/>
</dbReference>
<feature type="region of interest" description="Disordered" evidence="6">
    <location>
        <begin position="1"/>
        <end position="45"/>
    </location>
</feature>
<keyword evidence="2" id="KW-0813">Transport</keyword>
<evidence type="ECO:0000313" key="9">
    <source>
        <dbReference type="EMBL" id="KAK7060032.1"/>
    </source>
</evidence>
<dbReference type="PANTHER" id="PTHR43791:SF36">
    <property type="entry name" value="TRANSPORTER, PUTATIVE (AFU_ORTHOLOGUE AFUA_6G08340)-RELATED"/>
    <property type="match status" value="1"/>
</dbReference>
<dbReference type="PROSITE" id="PS50850">
    <property type="entry name" value="MFS"/>
    <property type="match status" value="1"/>
</dbReference>
<feature type="transmembrane region" description="Helical" evidence="7">
    <location>
        <begin position="197"/>
        <end position="220"/>
    </location>
</feature>
<gene>
    <name evidence="9" type="ORF">R3P38DRAFT_3384574</name>
</gene>
<dbReference type="GO" id="GO:0016020">
    <property type="term" value="C:membrane"/>
    <property type="evidence" value="ECO:0007669"/>
    <property type="project" value="UniProtKB-SubCell"/>
</dbReference>
<feature type="transmembrane region" description="Helical" evidence="7">
    <location>
        <begin position="142"/>
        <end position="162"/>
    </location>
</feature>
<dbReference type="AlphaFoldDB" id="A0AAW0E9A6"/>
<comment type="caution">
    <text evidence="9">The sequence shown here is derived from an EMBL/GenBank/DDBJ whole genome shotgun (WGS) entry which is preliminary data.</text>
</comment>
<dbReference type="Gene3D" id="1.20.1250.20">
    <property type="entry name" value="MFS general substrate transporter like domains"/>
    <property type="match status" value="2"/>
</dbReference>
<evidence type="ECO:0000256" key="6">
    <source>
        <dbReference type="SAM" id="MobiDB-lite"/>
    </source>
</evidence>
<evidence type="ECO:0000259" key="8">
    <source>
        <dbReference type="PROSITE" id="PS50850"/>
    </source>
</evidence>
<feature type="transmembrane region" description="Helical" evidence="7">
    <location>
        <begin position="109"/>
        <end position="130"/>
    </location>
</feature>
<dbReference type="Proteomes" id="UP001362999">
    <property type="component" value="Unassembled WGS sequence"/>
</dbReference>
<keyword evidence="3 7" id="KW-0812">Transmembrane</keyword>
<feature type="transmembrane region" description="Helical" evidence="7">
    <location>
        <begin position="464"/>
        <end position="484"/>
    </location>
</feature>
<dbReference type="FunFam" id="1.20.1250.20:FF:000013">
    <property type="entry name" value="MFS general substrate transporter"/>
    <property type="match status" value="1"/>
</dbReference>
<dbReference type="InterPro" id="IPR020846">
    <property type="entry name" value="MFS_dom"/>
</dbReference>
<proteinExistence type="predicted"/>
<evidence type="ECO:0000313" key="10">
    <source>
        <dbReference type="Proteomes" id="UP001362999"/>
    </source>
</evidence>
<feature type="transmembrane region" description="Helical" evidence="7">
    <location>
        <begin position="63"/>
        <end position="84"/>
    </location>
</feature>
<comment type="subcellular location">
    <subcellularLocation>
        <location evidence="1">Membrane</location>
        <topology evidence="1">Multi-pass membrane protein</topology>
    </subcellularLocation>
</comment>
<protein>
    <submittedName>
        <fullName evidence="9">Major facilitator superfamily domain-containing protein</fullName>
    </submittedName>
</protein>
<accession>A0AAW0E9A6</accession>
<feature type="transmembrane region" description="Helical" evidence="7">
    <location>
        <begin position="301"/>
        <end position="325"/>
    </location>
</feature>
<dbReference type="GO" id="GO:0022857">
    <property type="term" value="F:transmembrane transporter activity"/>
    <property type="evidence" value="ECO:0007669"/>
    <property type="project" value="InterPro"/>
</dbReference>
<feature type="transmembrane region" description="Helical" evidence="7">
    <location>
        <begin position="430"/>
        <end position="452"/>
    </location>
</feature>
<evidence type="ECO:0000256" key="2">
    <source>
        <dbReference type="ARBA" id="ARBA00022448"/>
    </source>
</evidence>
<name>A0AAW0E9A6_9AGAR</name>
<evidence type="ECO:0000256" key="1">
    <source>
        <dbReference type="ARBA" id="ARBA00004141"/>
    </source>
</evidence>
<keyword evidence="5 7" id="KW-0472">Membrane</keyword>
<keyword evidence="10" id="KW-1185">Reference proteome</keyword>
<dbReference type="FunFam" id="1.20.1250.20:FF:000018">
    <property type="entry name" value="MFS transporter permease"/>
    <property type="match status" value="1"/>
</dbReference>
<evidence type="ECO:0000256" key="7">
    <source>
        <dbReference type="SAM" id="Phobius"/>
    </source>
</evidence>
<reference evidence="9 10" key="1">
    <citation type="journal article" date="2024" name="J Genomics">
        <title>Draft genome sequencing and assembly of Favolaschia claudopus CIRM-BRFM 2984 isolated from oak limbs.</title>
        <authorList>
            <person name="Navarro D."/>
            <person name="Drula E."/>
            <person name="Chaduli D."/>
            <person name="Cazenave R."/>
            <person name="Ahrendt S."/>
            <person name="Wang J."/>
            <person name="Lipzen A."/>
            <person name="Daum C."/>
            <person name="Barry K."/>
            <person name="Grigoriev I.V."/>
            <person name="Favel A."/>
            <person name="Rosso M.N."/>
            <person name="Martin F."/>
        </authorList>
    </citation>
    <scope>NUCLEOTIDE SEQUENCE [LARGE SCALE GENOMIC DNA]</scope>
    <source>
        <strain evidence="9 10">CIRM-BRFM 2984</strain>
    </source>
</reference>